<comment type="caution">
    <text evidence="3">The sequence shown here is derived from an EMBL/GenBank/DDBJ whole genome shotgun (WGS) entry which is preliminary data.</text>
</comment>
<evidence type="ECO:0000256" key="2">
    <source>
        <dbReference type="SAM" id="SignalP"/>
    </source>
</evidence>
<dbReference type="Proteomes" id="UP000549913">
    <property type="component" value="Unassembled WGS sequence"/>
</dbReference>
<dbReference type="AlphaFoldDB" id="A0A852SL09"/>
<dbReference type="RefSeq" id="WP_179547162.1">
    <property type="nucleotide sequence ID" value="NZ_BSEW01000001.1"/>
</dbReference>
<sequence length="173" mass="19104">MTSNWKSRSMTFAILLLGSVAMAHASPAAGLPKCDVEEPPPACSPEPRPVPTAPPTLSRSITLDPRFHNEINVDVSTLSLDPHRSDGDPTEFSVYLTCSDSYQRFGPMIYGVFHAPHWGALLRWTTEVPPNSTSDNCTVATYDQRELHVTRSIAVLRIDGTTATTAKWYIKFE</sequence>
<protein>
    <submittedName>
        <fullName evidence="3">Uncharacterized protein</fullName>
    </submittedName>
</protein>
<gene>
    <name evidence="3" type="ORF">BJ984_001073</name>
</gene>
<keyword evidence="2" id="KW-0732">Signal</keyword>
<evidence type="ECO:0000313" key="4">
    <source>
        <dbReference type="Proteomes" id="UP000549913"/>
    </source>
</evidence>
<dbReference type="EMBL" id="JACCBM010000001">
    <property type="protein sequence ID" value="NYD69915.1"/>
    <property type="molecule type" value="Genomic_DNA"/>
</dbReference>
<evidence type="ECO:0000313" key="3">
    <source>
        <dbReference type="EMBL" id="NYD69915.1"/>
    </source>
</evidence>
<accession>A0A852SL09</accession>
<organism evidence="3 4">
    <name type="scientific">Herbiconiux flava</name>
    <dbReference type="NCBI Taxonomy" id="881268"/>
    <lineage>
        <taxon>Bacteria</taxon>
        <taxon>Bacillati</taxon>
        <taxon>Actinomycetota</taxon>
        <taxon>Actinomycetes</taxon>
        <taxon>Micrococcales</taxon>
        <taxon>Microbacteriaceae</taxon>
        <taxon>Herbiconiux</taxon>
    </lineage>
</organism>
<name>A0A852SL09_9MICO</name>
<proteinExistence type="predicted"/>
<feature type="signal peptide" evidence="2">
    <location>
        <begin position="1"/>
        <end position="25"/>
    </location>
</feature>
<feature type="compositionally biased region" description="Pro residues" evidence="1">
    <location>
        <begin position="39"/>
        <end position="54"/>
    </location>
</feature>
<keyword evidence="4" id="KW-1185">Reference proteome</keyword>
<reference evidence="3 4" key="1">
    <citation type="submission" date="2020-07" db="EMBL/GenBank/DDBJ databases">
        <title>Sequencing the genomes of 1000 actinobacteria strains.</title>
        <authorList>
            <person name="Klenk H.-P."/>
        </authorList>
    </citation>
    <scope>NUCLEOTIDE SEQUENCE [LARGE SCALE GENOMIC DNA]</scope>
    <source>
        <strain evidence="3 4">DSM 26474</strain>
    </source>
</reference>
<evidence type="ECO:0000256" key="1">
    <source>
        <dbReference type="SAM" id="MobiDB-lite"/>
    </source>
</evidence>
<feature type="chain" id="PRO_5032374158" evidence="2">
    <location>
        <begin position="26"/>
        <end position="173"/>
    </location>
</feature>
<feature type="region of interest" description="Disordered" evidence="1">
    <location>
        <begin position="30"/>
        <end position="55"/>
    </location>
</feature>